<evidence type="ECO:0000313" key="2">
    <source>
        <dbReference type="EMBL" id="PKZ41133.1"/>
    </source>
</evidence>
<dbReference type="OrthoDB" id="3428089at2"/>
<organism evidence="2 3">
    <name type="scientific">Kytococcus schroeteri</name>
    <dbReference type="NCBI Taxonomy" id="138300"/>
    <lineage>
        <taxon>Bacteria</taxon>
        <taxon>Bacillati</taxon>
        <taxon>Actinomycetota</taxon>
        <taxon>Actinomycetes</taxon>
        <taxon>Micrococcales</taxon>
        <taxon>Kytococcaceae</taxon>
        <taxon>Kytococcus</taxon>
    </lineage>
</organism>
<feature type="region of interest" description="Disordered" evidence="1">
    <location>
        <begin position="1"/>
        <end position="27"/>
    </location>
</feature>
<evidence type="ECO:0000313" key="3">
    <source>
        <dbReference type="Proteomes" id="UP000234206"/>
    </source>
</evidence>
<dbReference type="InterPro" id="IPR019587">
    <property type="entry name" value="Polyketide_cyclase/dehydratase"/>
</dbReference>
<dbReference type="Pfam" id="PF10604">
    <property type="entry name" value="Polyketide_cyc2"/>
    <property type="match status" value="1"/>
</dbReference>
<reference evidence="2 3" key="1">
    <citation type="submission" date="2017-12" db="EMBL/GenBank/DDBJ databases">
        <title>Phylogenetic diversity of female urinary microbiome.</title>
        <authorList>
            <person name="Thomas-White K."/>
            <person name="Wolfe A.J."/>
        </authorList>
    </citation>
    <scope>NUCLEOTIDE SEQUENCE [LARGE SCALE GENOMIC DNA]</scope>
    <source>
        <strain evidence="2 3">UMB1298</strain>
    </source>
</reference>
<dbReference type="Proteomes" id="UP000234206">
    <property type="component" value="Unassembled WGS sequence"/>
</dbReference>
<dbReference type="CDD" id="cd07812">
    <property type="entry name" value="SRPBCC"/>
    <property type="match status" value="1"/>
</dbReference>
<gene>
    <name evidence="2" type="ORF">CYJ76_09370</name>
</gene>
<dbReference type="AlphaFoldDB" id="A0A2I1P939"/>
<name>A0A2I1P939_9MICO</name>
<keyword evidence="3" id="KW-1185">Reference proteome</keyword>
<proteinExistence type="predicted"/>
<protein>
    <submittedName>
        <fullName evidence="2">Polyketide cyclase</fullName>
    </submittedName>
</protein>
<dbReference type="Gene3D" id="3.30.530.20">
    <property type="match status" value="1"/>
</dbReference>
<dbReference type="InterPro" id="IPR023393">
    <property type="entry name" value="START-like_dom_sf"/>
</dbReference>
<dbReference type="EMBL" id="PKIZ01000018">
    <property type="protein sequence ID" value="PKZ41133.1"/>
    <property type="molecule type" value="Genomic_DNA"/>
</dbReference>
<evidence type="ECO:0000256" key="1">
    <source>
        <dbReference type="SAM" id="MobiDB-lite"/>
    </source>
</evidence>
<accession>A0A2I1P939</accession>
<comment type="caution">
    <text evidence="2">The sequence shown here is derived from an EMBL/GenBank/DDBJ whole genome shotgun (WGS) entry which is preliminary data.</text>
</comment>
<sequence>MSRSPDGGRGARGLPPADTVTGRPVPCPAPPDTFYDLLVDPRRRPEWQSSLRRVDAVRPAGGGPVASSGTTWRDVTVVPGITPSMRLTVAERPTHWVEEGRFGAFRAWLRLDLLPHGAGSQAVPRFVVHGPLGLGRLLTLTAVPAIRADLYRAAALAAVA</sequence>
<dbReference type="SUPFAM" id="SSF55961">
    <property type="entry name" value="Bet v1-like"/>
    <property type="match status" value="1"/>
</dbReference>